<protein>
    <submittedName>
        <fullName evidence="2">Uncharacterized protein</fullName>
    </submittedName>
</protein>
<keyword evidence="1" id="KW-1133">Transmembrane helix</keyword>
<evidence type="ECO:0000256" key="1">
    <source>
        <dbReference type="SAM" id="Phobius"/>
    </source>
</evidence>
<dbReference type="EMBL" id="JTDF01022123">
    <property type="protein sequence ID" value="KAF8560930.1"/>
    <property type="molecule type" value="Genomic_DNA"/>
</dbReference>
<feature type="transmembrane region" description="Helical" evidence="1">
    <location>
        <begin position="47"/>
        <end position="68"/>
    </location>
</feature>
<keyword evidence="1" id="KW-0812">Transmembrane</keyword>
<dbReference type="AlphaFoldDB" id="A0A8T0CZ47"/>
<sequence length="98" mass="11145">MTHVKPRRSIQCSGCYIWTNPSHVGCSEGPTCERLQRSSDRMMGHQWTLISLWFSISIPTVLSFHYPIRGPAFQIVVLIQSSRLTVNEIGTRRSVLTV</sequence>
<evidence type="ECO:0000313" key="3">
    <source>
        <dbReference type="Proteomes" id="UP000699462"/>
    </source>
</evidence>
<reference evidence="2 3" key="1">
    <citation type="submission" date="2019-07" db="EMBL/GenBank/DDBJ databases">
        <title>Annotation for the trematode Paragonimus westermani.</title>
        <authorList>
            <person name="Choi Y.-J."/>
        </authorList>
    </citation>
    <scope>NUCLEOTIDE SEQUENCE [LARGE SCALE GENOMIC DNA]</scope>
    <source>
        <strain evidence="2">180907_Pwestermani</strain>
    </source>
</reference>
<name>A0A8T0CZ47_9TREM</name>
<gene>
    <name evidence="2" type="ORF">P879_06650</name>
</gene>
<proteinExistence type="predicted"/>
<organism evidence="2 3">
    <name type="scientific">Paragonimus westermani</name>
    <dbReference type="NCBI Taxonomy" id="34504"/>
    <lineage>
        <taxon>Eukaryota</taxon>
        <taxon>Metazoa</taxon>
        <taxon>Spiralia</taxon>
        <taxon>Lophotrochozoa</taxon>
        <taxon>Platyhelminthes</taxon>
        <taxon>Trematoda</taxon>
        <taxon>Digenea</taxon>
        <taxon>Plagiorchiida</taxon>
        <taxon>Troglotremata</taxon>
        <taxon>Troglotrematidae</taxon>
        <taxon>Paragonimus</taxon>
    </lineage>
</organism>
<comment type="caution">
    <text evidence="2">The sequence shown here is derived from an EMBL/GenBank/DDBJ whole genome shotgun (WGS) entry which is preliminary data.</text>
</comment>
<keyword evidence="3" id="KW-1185">Reference proteome</keyword>
<keyword evidence="1" id="KW-0472">Membrane</keyword>
<dbReference type="Proteomes" id="UP000699462">
    <property type="component" value="Unassembled WGS sequence"/>
</dbReference>
<evidence type="ECO:0000313" key="2">
    <source>
        <dbReference type="EMBL" id="KAF8560930.1"/>
    </source>
</evidence>
<accession>A0A8T0CZ47</accession>